<sequence length="440" mass="50126">MTYVVSARRRPSGTARSRRNTTHERAHHARERRRFRLQRQQGLWNGTIELPPLNGERRRKTIRRKNKKDLLEALAEAKSELRRLGDLPTKSQTVEQWFRYWLKQVAREVRPNTFDGYKRTVTNHIIPAIGNVKLDKLTATHMRRVHDGILAKGLSSTTALLAHRTMSASFKIAIREGRLSRNPAMLTAAPRKANVQLDVLDLPESLSLLEHTLETPERIVWATYLLTAARRGEIIGLERDRVSDVLDLSWQLQRIPYVHGCGGRCGRRFGGDCPDRTISVPVDYESRHIAGGLYWTRPKSNKGWRIIPLVDPLRSVLERHIHTAPENPHGLVFTRPDGAAYDPKVASAEWRTIMKAKFGEDRAVRLHDLRHTTVDLLYLADVPEDLIQEIVGHSSRTMVQEYKSLRNQVRLKSGMQQLSALLAEFSTPALPAASLELVAP</sequence>
<dbReference type="Proteomes" id="UP001060245">
    <property type="component" value="Chromosome"/>
</dbReference>
<gene>
    <name evidence="1" type="ORF">NMQ05_04400</name>
</gene>
<accession>A0ACD4B8H3</accession>
<evidence type="ECO:0000313" key="2">
    <source>
        <dbReference type="Proteomes" id="UP001060245"/>
    </source>
</evidence>
<protein>
    <submittedName>
        <fullName evidence="1">Tyrosine-type recombinase/integrase</fullName>
    </submittedName>
</protein>
<organism evidence="1 2">
    <name type="scientific">Microbacterium maritypicum</name>
    <name type="common">Microbacterium liquefaciens</name>
    <dbReference type="NCBI Taxonomy" id="33918"/>
    <lineage>
        <taxon>Bacteria</taxon>
        <taxon>Bacillati</taxon>
        <taxon>Actinomycetota</taxon>
        <taxon>Actinomycetes</taxon>
        <taxon>Micrococcales</taxon>
        <taxon>Microbacteriaceae</taxon>
        <taxon>Microbacterium</taxon>
    </lineage>
</organism>
<keyword evidence="2" id="KW-1185">Reference proteome</keyword>
<dbReference type="EMBL" id="CP101471">
    <property type="protein sequence ID" value="UTT53829.1"/>
    <property type="molecule type" value="Genomic_DNA"/>
</dbReference>
<name>A0ACD4B8H3_MICMQ</name>
<reference evidence="1" key="1">
    <citation type="submission" date="2022-07" db="EMBL/GenBank/DDBJ databases">
        <title>Complete genome of DND4.</title>
        <authorList>
            <person name="Cao G."/>
        </authorList>
    </citation>
    <scope>NUCLEOTIDE SEQUENCE</scope>
    <source>
        <strain evidence="1">DND4</strain>
    </source>
</reference>
<evidence type="ECO:0000313" key="1">
    <source>
        <dbReference type="EMBL" id="UTT53829.1"/>
    </source>
</evidence>
<proteinExistence type="predicted"/>